<dbReference type="InterPro" id="IPR037401">
    <property type="entry name" value="SnoaL-like"/>
</dbReference>
<evidence type="ECO:0000256" key="1">
    <source>
        <dbReference type="SAM" id="MobiDB-lite"/>
    </source>
</evidence>
<dbReference type="InterPro" id="IPR032710">
    <property type="entry name" value="NTF2-like_dom_sf"/>
</dbReference>
<dbReference type="Proteomes" id="UP000002668">
    <property type="component" value="Genome"/>
</dbReference>
<keyword evidence="4" id="KW-1185">Reference proteome</keyword>
<dbReference type="OrthoDB" id="5305593at2759"/>
<dbReference type="AlphaFoldDB" id="E4ZS22"/>
<protein>
    <submittedName>
        <fullName evidence="3">Predicted protein</fullName>
    </submittedName>
</protein>
<feature type="region of interest" description="Disordered" evidence="1">
    <location>
        <begin position="177"/>
        <end position="204"/>
    </location>
</feature>
<evidence type="ECO:0000259" key="2">
    <source>
        <dbReference type="Pfam" id="PF12680"/>
    </source>
</evidence>
<dbReference type="VEuPathDB" id="FungiDB:LEMA_P123540.1"/>
<dbReference type="SUPFAM" id="SSF54427">
    <property type="entry name" value="NTF2-like"/>
    <property type="match status" value="1"/>
</dbReference>
<dbReference type="GeneID" id="13285383"/>
<proteinExistence type="predicted"/>
<dbReference type="Pfam" id="PF12680">
    <property type="entry name" value="SnoaL_2"/>
    <property type="match status" value="1"/>
</dbReference>
<feature type="domain" description="SnoaL-like" evidence="2">
    <location>
        <begin position="28"/>
        <end position="139"/>
    </location>
</feature>
<gene>
    <name evidence="3" type="ORF">LEMA_P123540.1</name>
</gene>
<dbReference type="EMBL" id="FP929120">
    <property type="protein sequence ID" value="CBX94202.1"/>
    <property type="molecule type" value="Genomic_DNA"/>
</dbReference>
<accession>E4ZS22</accession>
<dbReference type="eggNOG" id="ENOG502SQGX">
    <property type="taxonomic scope" value="Eukaryota"/>
</dbReference>
<sequence length="204" mass="24046">MRPPHDQPTHLQQSHHEDHDIILARLDNYIRAYRTRNPDEMMKFYHPDKLVYSDITANRHNMSHEEVKATYAETFTHFHDLDIQTLSLHGHRDFTAWEWEIRCRPGVDVETGGRMGREEAGLKRVVGCTLMWWEGERIIYSLRRTTPHPLQTPPTSQLIPQPKIPVQYNTQIRTSTHLFNPYPTTPNSQLPTANHNHNHNQHNQ</sequence>
<evidence type="ECO:0000313" key="4">
    <source>
        <dbReference type="Proteomes" id="UP000002668"/>
    </source>
</evidence>
<name>E4ZS22_LEPMJ</name>
<organism evidence="4">
    <name type="scientific">Leptosphaeria maculans (strain JN3 / isolate v23.1.3 / race Av1-4-5-6-7-8)</name>
    <name type="common">Blackleg fungus</name>
    <name type="synonym">Phoma lingam</name>
    <dbReference type="NCBI Taxonomy" id="985895"/>
    <lineage>
        <taxon>Eukaryota</taxon>
        <taxon>Fungi</taxon>
        <taxon>Dikarya</taxon>
        <taxon>Ascomycota</taxon>
        <taxon>Pezizomycotina</taxon>
        <taxon>Dothideomycetes</taxon>
        <taxon>Pleosporomycetidae</taxon>
        <taxon>Pleosporales</taxon>
        <taxon>Pleosporineae</taxon>
        <taxon>Leptosphaeriaceae</taxon>
        <taxon>Plenodomus</taxon>
        <taxon>Plenodomus lingam/Leptosphaeria maculans species complex</taxon>
    </lineage>
</organism>
<dbReference type="InParanoid" id="E4ZS22"/>
<evidence type="ECO:0000313" key="3">
    <source>
        <dbReference type="EMBL" id="CBX94202.1"/>
    </source>
</evidence>
<reference evidence="4" key="1">
    <citation type="journal article" date="2011" name="Nat. Commun.">
        <title>Effector diversification within compartments of the Leptosphaeria maculans genome affected by Repeat-Induced Point mutations.</title>
        <authorList>
            <person name="Rouxel T."/>
            <person name="Grandaubert J."/>
            <person name="Hane J.K."/>
            <person name="Hoede C."/>
            <person name="van de Wouw A.P."/>
            <person name="Couloux A."/>
            <person name="Dominguez V."/>
            <person name="Anthouard V."/>
            <person name="Bally P."/>
            <person name="Bourras S."/>
            <person name="Cozijnsen A.J."/>
            <person name="Ciuffetti L.M."/>
            <person name="Degrave A."/>
            <person name="Dilmaghani A."/>
            <person name="Duret L."/>
            <person name="Fudal I."/>
            <person name="Goodwin S.B."/>
            <person name="Gout L."/>
            <person name="Glaser N."/>
            <person name="Linglin J."/>
            <person name="Kema G.H.J."/>
            <person name="Lapalu N."/>
            <person name="Lawrence C.B."/>
            <person name="May K."/>
            <person name="Meyer M."/>
            <person name="Ollivier B."/>
            <person name="Poulain J."/>
            <person name="Schoch C.L."/>
            <person name="Simon A."/>
            <person name="Spatafora J.W."/>
            <person name="Stachowiak A."/>
            <person name="Turgeon B.G."/>
            <person name="Tyler B.M."/>
            <person name="Vincent D."/>
            <person name="Weissenbach J."/>
            <person name="Amselem J."/>
            <person name="Quesneville H."/>
            <person name="Oliver R.P."/>
            <person name="Wincker P."/>
            <person name="Balesdent M.-H."/>
            <person name="Howlett B.J."/>
        </authorList>
    </citation>
    <scope>NUCLEOTIDE SEQUENCE [LARGE SCALE GENOMIC DNA]</scope>
    <source>
        <strain evidence="4">JN3 / isolate v23.1.3 / race Av1-4-5-6-7-8</strain>
    </source>
</reference>
<dbReference type="Gene3D" id="3.10.450.50">
    <property type="match status" value="1"/>
</dbReference>
<dbReference type="HOGENOM" id="CLU_1343480_0_0_1"/>